<feature type="compositionally biased region" description="Polar residues" evidence="1">
    <location>
        <begin position="54"/>
        <end position="76"/>
    </location>
</feature>
<proteinExistence type="predicted"/>
<dbReference type="RefSeq" id="WP_173039619.1">
    <property type="nucleotide sequence ID" value="NZ_AP022870.1"/>
</dbReference>
<reference evidence="2 3" key="1">
    <citation type="submission" date="2020-03" db="EMBL/GenBank/DDBJ databases">
        <title>Whole genome shotgun sequence of Phytohabitans flavus NBRC 107702.</title>
        <authorList>
            <person name="Komaki H."/>
            <person name="Tamura T."/>
        </authorList>
    </citation>
    <scope>NUCLEOTIDE SEQUENCE [LARGE SCALE GENOMIC DNA]</scope>
    <source>
        <strain evidence="2 3">NBRC 107702</strain>
    </source>
</reference>
<dbReference type="EMBL" id="AP022870">
    <property type="protein sequence ID" value="BCB79606.1"/>
    <property type="molecule type" value="Genomic_DNA"/>
</dbReference>
<evidence type="ECO:0000256" key="1">
    <source>
        <dbReference type="SAM" id="MobiDB-lite"/>
    </source>
</evidence>
<evidence type="ECO:0000313" key="3">
    <source>
        <dbReference type="Proteomes" id="UP000502508"/>
    </source>
</evidence>
<organism evidence="2 3">
    <name type="scientific">Phytohabitans flavus</name>
    <dbReference type="NCBI Taxonomy" id="1076124"/>
    <lineage>
        <taxon>Bacteria</taxon>
        <taxon>Bacillati</taxon>
        <taxon>Actinomycetota</taxon>
        <taxon>Actinomycetes</taxon>
        <taxon>Micromonosporales</taxon>
        <taxon>Micromonosporaceae</taxon>
    </lineage>
</organism>
<evidence type="ECO:0000313" key="2">
    <source>
        <dbReference type="EMBL" id="BCB79606.1"/>
    </source>
</evidence>
<gene>
    <name evidence="2" type="ORF">Pflav_060160</name>
</gene>
<feature type="compositionally biased region" description="Basic and acidic residues" evidence="1">
    <location>
        <begin position="77"/>
        <end position="94"/>
    </location>
</feature>
<dbReference type="Proteomes" id="UP000502508">
    <property type="component" value="Chromosome"/>
</dbReference>
<keyword evidence="3" id="KW-1185">Reference proteome</keyword>
<reference evidence="2 3" key="2">
    <citation type="submission" date="2020-03" db="EMBL/GenBank/DDBJ databases">
        <authorList>
            <person name="Ichikawa N."/>
            <person name="Kimura A."/>
            <person name="Kitahashi Y."/>
            <person name="Uohara A."/>
        </authorList>
    </citation>
    <scope>NUCLEOTIDE SEQUENCE [LARGE SCALE GENOMIC DNA]</scope>
    <source>
        <strain evidence="2 3">NBRC 107702</strain>
    </source>
</reference>
<dbReference type="KEGG" id="pfla:Pflav_060160"/>
<accession>A0A6F8Y0H5</accession>
<dbReference type="AlphaFoldDB" id="A0A6F8Y0H5"/>
<feature type="region of interest" description="Disordered" evidence="1">
    <location>
        <begin position="50"/>
        <end position="94"/>
    </location>
</feature>
<sequence>MDPGGWGEIDEMIVTRQILPALQAIRDLIACSLPQAIEVFSDRYALLRERRPTISPSGRPSTRTACTRRSDTTAPTTRHESEPKRTAEERSHTDESLRILVAAYASIVASLLLSDK</sequence>
<name>A0A6F8Y0H5_9ACTN</name>
<protein>
    <submittedName>
        <fullName evidence="2">Uncharacterized protein</fullName>
    </submittedName>
</protein>